<sequence length="68" mass="8158">MKGRRKQLPPAFHHRKLKEMEKATTFFLFQERRKPLPPPKSRFVRLMAGVESFDFLFSLRYCTCVIGR</sequence>
<organism evidence="1 2">
    <name type="scientific">Acer saccharum</name>
    <name type="common">Sugar maple</name>
    <dbReference type="NCBI Taxonomy" id="4024"/>
    <lineage>
        <taxon>Eukaryota</taxon>
        <taxon>Viridiplantae</taxon>
        <taxon>Streptophyta</taxon>
        <taxon>Embryophyta</taxon>
        <taxon>Tracheophyta</taxon>
        <taxon>Spermatophyta</taxon>
        <taxon>Magnoliopsida</taxon>
        <taxon>eudicotyledons</taxon>
        <taxon>Gunneridae</taxon>
        <taxon>Pentapetalae</taxon>
        <taxon>rosids</taxon>
        <taxon>malvids</taxon>
        <taxon>Sapindales</taxon>
        <taxon>Sapindaceae</taxon>
        <taxon>Hippocastanoideae</taxon>
        <taxon>Acereae</taxon>
        <taxon>Acer</taxon>
    </lineage>
</organism>
<evidence type="ECO:0000313" key="2">
    <source>
        <dbReference type="Proteomes" id="UP001168877"/>
    </source>
</evidence>
<accession>A0AA39S3F3</accession>
<comment type="caution">
    <text evidence="1">The sequence shown here is derived from an EMBL/GenBank/DDBJ whole genome shotgun (WGS) entry which is preliminary data.</text>
</comment>
<protein>
    <submittedName>
        <fullName evidence="1">Uncharacterized protein</fullName>
    </submittedName>
</protein>
<dbReference type="Proteomes" id="UP001168877">
    <property type="component" value="Unassembled WGS sequence"/>
</dbReference>
<reference evidence="1" key="2">
    <citation type="submission" date="2023-06" db="EMBL/GenBank/DDBJ databases">
        <authorList>
            <person name="Swenson N.G."/>
            <person name="Wegrzyn J.L."/>
            <person name="Mcevoy S.L."/>
        </authorList>
    </citation>
    <scope>NUCLEOTIDE SEQUENCE</scope>
    <source>
        <strain evidence="1">NS2018</strain>
        <tissue evidence="1">Leaf</tissue>
    </source>
</reference>
<dbReference type="EMBL" id="JAUESC010000382">
    <property type="protein sequence ID" value="KAK0587797.1"/>
    <property type="molecule type" value="Genomic_DNA"/>
</dbReference>
<evidence type="ECO:0000313" key="1">
    <source>
        <dbReference type="EMBL" id="KAK0587797.1"/>
    </source>
</evidence>
<proteinExistence type="predicted"/>
<gene>
    <name evidence="1" type="ORF">LWI29_029094</name>
</gene>
<reference evidence="1" key="1">
    <citation type="journal article" date="2022" name="Plant J.">
        <title>Strategies of tolerance reflected in two North American maple genomes.</title>
        <authorList>
            <person name="McEvoy S.L."/>
            <person name="Sezen U.U."/>
            <person name="Trouern-Trend A."/>
            <person name="McMahon S.M."/>
            <person name="Schaberg P.G."/>
            <person name="Yang J."/>
            <person name="Wegrzyn J.L."/>
            <person name="Swenson N.G."/>
        </authorList>
    </citation>
    <scope>NUCLEOTIDE SEQUENCE</scope>
    <source>
        <strain evidence="1">NS2018</strain>
    </source>
</reference>
<keyword evidence="2" id="KW-1185">Reference proteome</keyword>
<name>A0AA39S3F3_ACESA</name>
<dbReference type="AlphaFoldDB" id="A0AA39S3F3"/>